<proteinExistence type="predicted"/>
<evidence type="ECO:0000313" key="2">
    <source>
        <dbReference type="EMBL" id="EGZ10122.1"/>
    </source>
</evidence>
<dbReference type="AlphaFoldDB" id="G5A382"/>
<dbReference type="KEGG" id="psoj:PHYSODRAFT_338812"/>
<feature type="region of interest" description="Disordered" evidence="1">
    <location>
        <begin position="203"/>
        <end position="247"/>
    </location>
</feature>
<dbReference type="EMBL" id="JH159159">
    <property type="protein sequence ID" value="EGZ10122.1"/>
    <property type="molecule type" value="Genomic_DNA"/>
</dbReference>
<dbReference type="Proteomes" id="UP000002640">
    <property type="component" value="Unassembled WGS sequence"/>
</dbReference>
<dbReference type="RefSeq" id="XP_009534983.1">
    <property type="nucleotide sequence ID" value="XM_009536688.1"/>
</dbReference>
<evidence type="ECO:0000256" key="1">
    <source>
        <dbReference type="SAM" id="MobiDB-lite"/>
    </source>
</evidence>
<organism evidence="2 3">
    <name type="scientific">Phytophthora sojae (strain P6497)</name>
    <name type="common">Soybean stem and root rot agent</name>
    <name type="synonym">Phytophthora megasperma f. sp. glycines</name>
    <dbReference type="NCBI Taxonomy" id="1094619"/>
    <lineage>
        <taxon>Eukaryota</taxon>
        <taxon>Sar</taxon>
        <taxon>Stramenopiles</taxon>
        <taxon>Oomycota</taxon>
        <taxon>Peronosporomycetes</taxon>
        <taxon>Peronosporales</taxon>
        <taxon>Peronosporaceae</taxon>
        <taxon>Phytophthora</taxon>
    </lineage>
</organism>
<sequence>MLAGSYNKARFNELCQHLKKRRTKINGGGVAALRTMFLKQGVDKHEVPIVSDKATLKKDEVTVDGEPHADAKARVDTKMHTHTKPRAVTTERGIEQFVLGQSRVCTVGRKAPAAPTHHHGTLDRTPGGTHPTLRHSRRPPLTIPTSYTGGSSRLHPRWASSSFPITSANYSGAAPTRTRSEMVQDAFRKPEQVGPAALQERAQLPQVAAAETQAEDVNAGAVSEETPFGSDGGDGSAPSESEESLENAFRELSQAGPASRQDCTQLLQHTTAETQAEDVNAESAGRNAVYTPFCSPDCGDETDALGGVIGLMKECSRMSACAAGNTVRMDGFWQAFTGAPHLLTRPCYTRGIAKHFKTKRTTEERHNKVMWKVLTKRIVDESLQGATVVSRSICNRSVAADNESKRGQLATTKHAILVTKKVMWQMLIKRIVVDSV</sequence>
<accession>G5A382</accession>
<name>G5A382_PHYSP</name>
<evidence type="ECO:0000313" key="3">
    <source>
        <dbReference type="Proteomes" id="UP000002640"/>
    </source>
</evidence>
<dbReference type="GeneID" id="20647647"/>
<keyword evidence="3" id="KW-1185">Reference proteome</keyword>
<reference evidence="2 3" key="1">
    <citation type="journal article" date="2006" name="Science">
        <title>Phytophthora genome sequences uncover evolutionary origins and mechanisms of pathogenesis.</title>
        <authorList>
            <person name="Tyler B.M."/>
            <person name="Tripathy S."/>
            <person name="Zhang X."/>
            <person name="Dehal P."/>
            <person name="Jiang R.H."/>
            <person name="Aerts A."/>
            <person name="Arredondo F.D."/>
            <person name="Baxter L."/>
            <person name="Bensasson D."/>
            <person name="Beynon J.L."/>
            <person name="Chapman J."/>
            <person name="Damasceno C.M."/>
            <person name="Dorrance A.E."/>
            <person name="Dou D."/>
            <person name="Dickerman A.W."/>
            <person name="Dubchak I.L."/>
            <person name="Garbelotto M."/>
            <person name="Gijzen M."/>
            <person name="Gordon S.G."/>
            <person name="Govers F."/>
            <person name="Grunwald N.J."/>
            <person name="Huang W."/>
            <person name="Ivors K.L."/>
            <person name="Jones R.W."/>
            <person name="Kamoun S."/>
            <person name="Krampis K."/>
            <person name="Lamour K.H."/>
            <person name="Lee M.K."/>
            <person name="McDonald W.H."/>
            <person name="Medina M."/>
            <person name="Meijer H.J."/>
            <person name="Nordberg E.K."/>
            <person name="Maclean D.J."/>
            <person name="Ospina-Giraldo M.D."/>
            <person name="Morris P.F."/>
            <person name="Phuntumart V."/>
            <person name="Putnam N.H."/>
            <person name="Rash S."/>
            <person name="Rose J.K."/>
            <person name="Sakihama Y."/>
            <person name="Salamov A.A."/>
            <person name="Savidor A."/>
            <person name="Scheuring C.F."/>
            <person name="Smith B.M."/>
            <person name="Sobral B.W."/>
            <person name="Terry A."/>
            <person name="Torto-Alalibo T.A."/>
            <person name="Win J."/>
            <person name="Xu Z."/>
            <person name="Zhang H."/>
            <person name="Grigoriev I.V."/>
            <person name="Rokhsar D.S."/>
            <person name="Boore J.L."/>
        </authorList>
    </citation>
    <scope>NUCLEOTIDE SEQUENCE [LARGE SCALE GENOMIC DNA]</scope>
    <source>
        <strain evidence="2 3">P6497</strain>
    </source>
</reference>
<gene>
    <name evidence="2" type="ORF">PHYSODRAFT_338812</name>
</gene>
<protein>
    <submittedName>
        <fullName evidence="2">Uncharacterized protein</fullName>
    </submittedName>
</protein>
<feature type="region of interest" description="Disordered" evidence="1">
    <location>
        <begin position="111"/>
        <end position="154"/>
    </location>
</feature>
<dbReference type="InParanoid" id="G5A382"/>